<dbReference type="CDD" id="cd01958">
    <property type="entry name" value="HPS_like"/>
    <property type="match status" value="1"/>
</dbReference>
<evidence type="ECO:0000256" key="2">
    <source>
        <dbReference type="SAM" id="SignalP"/>
    </source>
</evidence>
<accession>A0A0K9PXT6</accession>
<dbReference type="PANTHER" id="PTHR31731">
    <property type="match status" value="1"/>
</dbReference>
<evidence type="ECO:0000259" key="3">
    <source>
        <dbReference type="SMART" id="SM00499"/>
    </source>
</evidence>
<feature type="signal peptide" evidence="2">
    <location>
        <begin position="1"/>
        <end position="24"/>
    </location>
</feature>
<dbReference type="InterPro" id="IPR016140">
    <property type="entry name" value="Bifunc_inhib/LTP/seed_store"/>
</dbReference>
<feature type="chain" id="PRO_5005528390" description="Bifunctional inhibitor/plant lipid transfer protein/seed storage helical domain-containing protein" evidence="2">
    <location>
        <begin position="25"/>
        <end position="223"/>
    </location>
</feature>
<organism evidence="4 5">
    <name type="scientific">Zostera marina</name>
    <name type="common">Eelgrass</name>
    <dbReference type="NCBI Taxonomy" id="29655"/>
    <lineage>
        <taxon>Eukaryota</taxon>
        <taxon>Viridiplantae</taxon>
        <taxon>Streptophyta</taxon>
        <taxon>Embryophyta</taxon>
        <taxon>Tracheophyta</taxon>
        <taxon>Spermatophyta</taxon>
        <taxon>Magnoliopsida</taxon>
        <taxon>Liliopsida</taxon>
        <taxon>Zosteraceae</taxon>
        <taxon>Zostera</taxon>
    </lineage>
</organism>
<dbReference type="STRING" id="29655.A0A0K9PXT6"/>
<comment type="caution">
    <text evidence="4">The sequence shown here is derived from an EMBL/GenBank/DDBJ whole genome shotgun (WGS) entry which is preliminary data.</text>
</comment>
<dbReference type="InterPro" id="IPR027923">
    <property type="entry name" value="Hydrophob_seed_dom"/>
</dbReference>
<dbReference type="OMA" id="PAAATWC"/>
<dbReference type="AlphaFoldDB" id="A0A0K9PXT6"/>
<dbReference type="InterPro" id="IPR051636">
    <property type="entry name" value="Plant_LTP/defense-related"/>
</dbReference>
<dbReference type="SUPFAM" id="SSF47699">
    <property type="entry name" value="Bifunctional inhibitor/lipid-transfer protein/seed storage 2S albumin"/>
    <property type="match status" value="1"/>
</dbReference>
<dbReference type="SMART" id="SM00499">
    <property type="entry name" value="AAI"/>
    <property type="match status" value="1"/>
</dbReference>
<dbReference type="InterPro" id="IPR036312">
    <property type="entry name" value="Bifun_inhib/LTP/seed_sf"/>
</dbReference>
<evidence type="ECO:0000313" key="4">
    <source>
        <dbReference type="EMBL" id="KMZ73729.1"/>
    </source>
</evidence>
<feature type="compositionally biased region" description="Basic residues" evidence="1">
    <location>
        <begin position="40"/>
        <end position="66"/>
    </location>
</feature>
<feature type="compositionally biased region" description="Pro residues" evidence="1">
    <location>
        <begin position="97"/>
        <end position="134"/>
    </location>
</feature>
<dbReference type="OrthoDB" id="1935738at2759"/>
<dbReference type="Proteomes" id="UP000036987">
    <property type="component" value="Unassembled WGS sequence"/>
</dbReference>
<gene>
    <name evidence="4" type="ORF">ZOSMA_142G00280</name>
</gene>
<protein>
    <recommendedName>
        <fullName evidence="3">Bifunctional inhibitor/plant lipid transfer protein/seed storage helical domain-containing protein</fullName>
    </recommendedName>
</protein>
<feature type="domain" description="Bifunctional inhibitor/plant lipid transfer protein/seed storage helical" evidence="3">
    <location>
        <begin position="140"/>
        <end position="221"/>
    </location>
</feature>
<evidence type="ECO:0000313" key="5">
    <source>
        <dbReference type="Proteomes" id="UP000036987"/>
    </source>
</evidence>
<keyword evidence="5" id="KW-1185">Reference proteome</keyword>
<sequence>MSTIFLKLLSALTLFFLLLLPSIAHTCPYCPYPISPPTSSHHHHGHHNGHHHNNGHHHHEHHHHHYVPSPHRPSYSPPIHVKPPPYMRPPHHRSPHVSPPYEKPPTTPVPYPPSYNPSPPTNLPCPSPPPPPPSSQGGTCPTDALKLSACVDVLGGLVHAIIGQSATDACCPLLIGLVDLDAAVCLCTTIRLKLLNINIVLPIALQLLIDCGKHPPSDYKCPS</sequence>
<dbReference type="Pfam" id="PF14547">
    <property type="entry name" value="Hydrophob_seed"/>
    <property type="match status" value="1"/>
</dbReference>
<keyword evidence="2" id="KW-0732">Signal</keyword>
<name>A0A0K9PXT6_ZOSMR</name>
<reference evidence="5" key="1">
    <citation type="journal article" date="2016" name="Nature">
        <title>The genome of the seagrass Zostera marina reveals angiosperm adaptation to the sea.</title>
        <authorList>
            <person name="Olsen J.L."/>
            <person name="Rouze P."/>
            <person name="Verhelst B."/>
            <person name="Lin Y.-C."/>
            <person name="Bayer T."/>
            <person name="Collen J."/>
            <person name="Dattolo E."/>
            <person name="De Paoli E."/>
            <person name="Dittami S."/>
            <person name="Maumus F."/>
            <person name="Michel G."/>
            <person name="Kersting A."/>
            <person name="Lauritano C."/>
            <person name="Lohaus R."/>
            <person name="Toepel M."/>
            <person name="Tonon T."/>
            <person name="Vanneste K."/>
            <person name="Amirebrahimi M."/>
            <person name="Brakel J."/>
            <person name="Bostroem C."/>
            <person name="Chovatia M."/>
            <person name="Grimwood J."/>
            <person name="Jenkins J.W."/>
            <person name="Jueterbock A."/>
            <person name="Mraz A."/>
            <person name="Stam W.T."/>
            <person name="Tice H."/>
            <person name="Bornberg-Bauer E."/>
            <person name="Green P.J."/>
            <person name="Pearson G.A."/>
            <person name="Procaccini G."/>
            <person name="Duarte C.M."/>
            <person name="Schmutz J."/>
            <person name="Reusch T.B.H."/>
            <person name="Van de Peer Y."/>
        </authorList>
    </citation>
    <scope>NUCLEOTIDE SEQUENCE [LARGE SCALE GENOMIC DNA]</scope>
    <source>
        <strain evidence="5">cv. Finnish</strain>
    </source>
</reference>
<evidence type="ECO:0000256" key="1">
    <source>
        <dbReference type="SAM" id="MobiDB-lite"/>
    </source>
</evidence>
<dbReference type="EMBL" id="LFYR01000543">
    <property type="protein sequence ID" value="KMZ73729.1"/>
    <property type="molecule type" value="Genomic_DNA"/>
</dbReference>
<feature type="region of interest" description="Disordered" evidence="1">
    <location>
        <begin position="38"/>
        <end position="139"/>
    </location>
</feature>
<dbReference type="Gene3D" id="1.10.110.10">
    <property type="entry name" value="Plant lipid-transfer and hydrophobic proteins"/>
    <property type="match status" value="1"/>
</dbReference>
<proteinExistence type="predicted"/>